<dbReference type="SUPFAM" id="SSF53613">
    <property type="entry name" value="Ribokinase-like"/>
    <property type="match status" value="1"/>
</dbReference>
<dbReference type="InterPro" id="IPR011611">
    <property type="entry name" value="PfkB_dom"/>
</dbReference>
<dbReference type="PANTHER" id="PTHR43320:SF2">
    <property type="entry name" value="2-DEHYDRO-3-DEOXYGLUCONOKINASE_2-DEHYDRO-3-DEOXYGALACTONOKINASE"/>
    <property type="match status" value="1"/>
</dbReference>
<evidence type="ECO:0000259" key="4">
    <source>
        <dbReference type="Pfam" id="PF00294"/>
    </source>
</evidence>
<keyword evidence="3" id="KW-0418">Kinase</keyword>
<sequence>MNEYGIDISNFTFLIVIKIMMHKILSIGELLLRFESVENSNTSSNNIFASYPGGSEANVAVALSALDIPVSYFTVIPDNSLAENAIDKIQDAGVDTSSILKKEGRLGLYFLQDPNGLTKGEVIYDRKYSSFYSVEEKEIDWNSIFGDCTWLHWTAITPALSDKWAHLMKQCLDEAKKRNLFISVDLNYRNKLWNYGKFPLEIMPDLVQSCDLIMGNIWASNKMLGTSITDELNRNTTKKEYFIYAQKVSKELFSIYPKCKHIANTFRFMDNSNHNLLYGTYHTPKGNWQSESLETNVLIDRIGSGDAFMSGLIFAICKEYSPQETIDFATGIGFKKLFIKGDFYQKNNITL</sequence>
<dbReference type="InterPro" id="IPR029056">
    <property type="entry name" value="Ribokinase-like"/>
</dbReference>
<evidence type="ECO:0000256" key="1">
    <source>
        <dbReference type="ARBA" id="ARBA00010688"/>
    </source>
</evidence>
<proteinExistence type="inferred from homology"/>
<name>A0ABQ1TTX4_9FLAO</name>
<dbReference type="Proteomes" id="UP000650994">
    <property type="component" value="Unassembled WGS sequence"/>
</dbReference>
<protein>
    <submittedName>
        <fullName evidence="5">2-dehydro-3-deoxygluconokinase</fullName>
    </submittedName>
</protein>
<evidence type="ECO:0000256" key="3">
    <source>
        <dbReference type="ARBA" id="ARBA00022777"/>
    </source>
</evidence>
<gene>
    <name evidence="5" type="ORF">GCM10010984_19960</name>
</gene>
<dbReference type="Gene3D" id="3.40.1190.20">
    <property type="match status" value="1"/>
</dbReference>
<evidence type="ECO:0000313" key="6">
    <source>
        <dbReference type="Proteomes" id="UP000650994"/>
    </source>
</evidence>
<accession>A0ABQ1TTX4</accession>
<reference evidence="6" key="1">
    <citation type="journal article" date="2019" name="Int. J. Syst. Evol. Microbiol.">
        <title>The Global Catalogue of Microorganisms (GCM) 10K type strain sequencing project: providing services to taxonomists for standard genome sequencing and annotation.</title>
        <authorList>
            <consortium name="The Broad Institute Genomics Platform"/>
            <consortium name="The Broad Institute Genome Sequencing Center for Infectious Disease"/>
            <person name="Wu L."/>
            <person name="Ma J."/>
        </authorList>
    </citation>
    <scope>NUCLEOTIDE SEQUENCE [LARGE SCALE GENOMIC DNA]</scope>
    <source>
        <strain evidence="6">CGMCC 1.12707</strain>
    </source>
</reference>
<dbReference type="InterPro" id="IPR052700">
    <property type="entry name" value="Carb_kinase_PfkB-like"/>
</dbReference>
<keyword evidence="2" id="KW-0808">Transferase</keyword>
<dbReference type="EMBL" id="BMFL01000012">
    <property type="protein sequence ID" value="GGF02439.1"/>
    <property type="molecule type" value="Genomic_DNA"/>
</dbReference>
<comment type="caution">
    <text evidence="5">The sequence shown here is derived from an EMBL/GenBank/DDBJ whole genome shotgun (WGS) entry which is preliminary data.</text>
</comment>
<dbReference type="CDD" id="cd01166">
    <property type="entry name" value="KdgK"/>
    <property type="match status" value="1"/>
</dbReference>
<organism evidence="5 6">
    <name type="scientific">Chishuiella changwenlii</name>
    <dbReference type="NCBI Taxonomy" id="1434701"/>
    <lineage>
        <taxon>Bacteria</taxon>
        <taxon>Pseudomonadati</taxon>
        <taxon>Bacteroidota</taxon>
        <taxon>Flavobacteriia</taxon>
        <taxon>Flavobacteriales</taxon>
        <taxon>Weeksellaceae</taxon>
        <taxon>Chishuiella</taxon>
    </lineage>
</organism>
<evidence type="ECO:0000313" key="5">
    <source>
        <dbReference type="EMBL" id="GGF02439.1"/>
    </source>
</evidence>
<dbReference type="RefSeq" id="WP_229731866.1">
    <property type="nucleotide sequence ID" value="NZ_BMFL01000012.1"/>
</dbReference>
<evidence type="ECO:0000256" key="2">
    <source>
        <dbReference type="ARBA" id="ARBA00022679"/>
    </source>
</evidence>
<feature type="domain" description="Carbohydrate kinase PfkB" evidence="4">
    <location>
        <begin position="21"/>
        <end position="228"/>
    </location>
</feature>
<keyword evidence="6" id="KW-1185">Reference proteome</keyword>
<dbReference type="Pfam" id="PF00294">
    <property type="entry name" value="PfkB"/>
    <property type="match status" value="1"/>
</dbReference>
<comment type="similarity">
    <text evidence="1">Belongs to the carbohydrate kinase PfkB family.</text>
</comment>
<dbReference type="PANTHER" id="PTHR43320">
    <property type="entry name" value="SUGAR KINASE"/>
    <property type="match status" value="1"/>
</dbReference>